<dbReference type="GO" id="GO:0000976">
    <property type="term" value="F:transcription cis-regulatory region binding"/>
    <property type="evidence" value="ECO:0007669"/>
    <property type="project" value="TreeGrafter"/>
</dbReference>
<dbReference type="InterPro" id="IPR036390">
    <property type="entry name" value="WH_DNA-bd_sf"/>
</dbReference>
<evidence type="ECO:0000256" key="7">
    <source>
        <dbReference type="PIRSR" id="PIRSR602481-1"/>
    </source>
</evidence>
<dbReference type="GO" id="GO:1900376">
    <property type="term" value="P:regulation of secondary metabolite biosynthetic process"/>
    <property type="evidence" value="ECO:0007669"/>
    <property type="project" value="TreeGrafter"/>
</dbReference>
<dbReference type="InterPro" id="IPR043135">
    <property type="entry name" value="Fur_C"/>
</dbReference>
<dbReference type="PANTHER" id="PTHR33202:SF6">
    <property type="entry name" value="ZINC UPTAKE REGULATION PROTEIN"/>
    <property type="match status" value="1"/>
</dbReference>
<dbReference type="GO" id="GO:0008270">
    <property type="term" value="F:zinc ion binding"/>
    <property type="evidence" value="ECO:0007669"/>
    <property type="project" value="TreeGrafter"/>
</dbReference>
<feature type="binding site" evidence="7">
    <location>
        <position position="118"/>
    </location>
    <ligand>
        <name>Zn(2+)</name>
        <dbReference type="ChEBI" id="CHEBI:29105"/>
    </ligand>
</feature>
<keyword evidence="2 9" id="KW-0678">Repressor</keyword>
<dbReference type="GO" id="GO:0045892">
    <property type="term" value="P:negative regulation of DNA-templated transcription"/>
    <property type="evidence" value="ECO:0007669"/>
    <property type="project" value="TreeGrafter"/>
</dbReference>
<evidence type="ECO:0000256" key="2">
    <source>
        <dbReference type="ARBA" id="ARBA00022491"/>
    </source>
</evidence>
<name>A0A5M6IUW9_9PROT</name>
<proteinExistence type="inferred from homology"/>
<dbReference type="Pfam" id="PF01475">
    <property type="entry name" value="FUR"/>
    <property type="match status" value="1"/>
</dbReference>
<dbReference type="InterPro" id="IPR002481">
    <property type="entry name" value="FUR"/>
</dbReference>
<dbReference type="InterPro" id="IPR036388">
    <property type="entry name" value="WH-like_DNA-bd_sf"/>
</dbReference>
<dbReference type="Gene3D" id="3.30.1490.190">
    <property type="match status" value="1"/>
</dbReference>
<dbReference type="AlphaFoldDB" id="A0A5M6IUW9"/>
<feature type="binding site" evidence="7">
    <location>
        <position position="115"/>
    </location>
    <ligand>
        <name>Zn(2+)</name>
        <dbReference type="ChEBI" id="CHEBI:29105"/>
    </ligand>
</feature>
<dbReference type="GO" id="GO:0003700">
    <property type="term" value="F:DNA-binding transcription factor activity"/>
    <property type="evidence" value="ECO:0007669"/>
    <property type="project" value="UniProtKB-UniRule"/>
</dbReference>
<protein>
    <recommendedName>
        <fullName evidence="9">Ferric uptake regulation protein</fullName>
    </recommendedName>
</protein>
<evidence type="ECO:0000256" key="3">
    <source>
        <dbReference type="ARBA" id="ARBA00022833"/>
    </source>
</evidence>
<dbReference type="CDD" id="cd07153">
    <property type="entry name" value="Fur_like"/>
    <property type="match status" value="1"/>
</dbReference>
<gene>
    <name evidence="9" type="primary">fur</name>
    <name evidence="10" type="ORF">F1189_11220</name>
</gene>
<keyword evidence="9" id="KW-0963">Cytoplasm</keyword>
<keyword evidence="4 9" id="KW-0805">Transcription regulation</keyword>
<dbReference type="GO" id="GO:0005829">
    <property type="term" value="C:cytosol"/>
    <property type="evidence" value="ECO:0007669"/>
    <property type="project" value="TreeGrafter"/>
</dbReference>
<dbReference type="RefSeq" id="WP_150040837.1">
    <property type="nucleotide sequence ID" value="NZ_OW485601.1"/>
</dbReference>
<comment type="cofactor">
    <cofactor evidence="7">
        <name>Zn(2+)</name>
        <dbReference type="ChEBI" id="CHEBI:29105"/>
    </cofactor>
    <text evidence="7">Binds 1 zinc ion per subunit.</text>
</comment>
<organism evidence="10 11">
    <name type="scientific">Rhodovastum atsumiense</name>
    <dbReference type="NCBI Taxonomy" id="504468"/>
    <lineage>
        <taxon>Bacteria</taxon>
        <taxon>Pseudomonadati</taxon>
        <taxon>Pseudomonadota</taxon>
        <taxon>Alphaproteobacteria</taxon>
        <taxon>Acetobacterales</taxon>
        <taxon>Acetobacteraceae</taxon>
        <taxon>Rhodovastum</taxon>
    </lineage>
</organism>
<evidence type="ECO:0000256" key="4">
    <source>
        <dbReference type="ARBA" id="ARBA00023015"/>
    </source>
</evidence>
<accession>A0A5M6IUW9</accession>
<dbReference type="SUPFAM" id="SSF46785">
    <property type="entry name" value="Winged helix' DNA-binding domain"/>
    <property type="match status" value="1"/>
</dbReference>
<comment type="subcellular location">
    <subcellularLocation>
        <location evidence="9">Cytoplasm</location>
    </subcellularLocation>
</comment>
<evidence type="ECO:0000256" key="8">
    <source>
        <dbReference type="PIRSR" id="PIRSR602481-2"/>
    </source>
</evidence>
<evidence type="ECO:0000256" key="9">
    <source>
        <dbReference type="RuleBase" id="RU364037"/>
    </source>
</evidence>
<comment type="caution">
    <text evidence="10">The sequence shown here is derived from an EMBL/GenBank/DDBJ whole genome shotgun (WGS) entry which is preliminary data.</text>
</comment>
<dbReference type="PANTHER" id="PTHR33202">
    <property type="entry name" value="ZINC UPTAKE REGULATION PROTEIN"/>
    <property type="match status" value="1"/>
</dbReference>
<comment type="cofactor">
    <cofactor evidence="8">
        <name>Mn(2+)</name>
        <dbReference type="ChEBI" id="CHEBI:29035"/>
    </cofactor>
    <cofactor evidence="8">
        <name>Fe(2+)</name>
        <dbReference type="ChEBI" id="CHEBI:29033"/>
    </cofactor>
    <text evidence="8">Binds 1 Mn(2+) or Fe(2+) ion per subunit.</text>
</comment>
<evidence type="ECO:0000313" key="11">
    <source>
        <dbReference type="Proteomes" id="UP000325255"/>
    </source>
</evidence>
<keyword evidence="11" id="KW-1185">Reference proteome</keyword>
<reference evidence="10 11" key="1">
    <citation type="submission" date="2019-09" db="EMBL/GenBank/DDBJ databases">
        <title>Genome sequence of Rhodovastum atsumiense, a diverse member of the Acetobacteraceae family of non-sulfur purple photosynthetic bacteria.</title>
        <authorList>
            <person name="Meyer T."/>
            <person name="Kyndt J."/>
        </authorList>
    </citation>
    <scope>NUCLEOTIDE SEQUENCE [LARGE SCALE GENOMIC DNA]</scope>
    <source>
        <strain evidence="10 11">DSM 21279</strain>
    </source>
</reference>
<comment type="similarity">
    <text evidence="1 9">Belongs to the Fur family.</text>
</comment>
<comment type="subunit">
    <text evidence="9">Homodimer.</text>
</comment>
<keyword evidence="3 7" id="KW-0862">Zinc</keyword>
<evidence type="ECO:0000256" key="6">
    <source>
        <dbReference type="ARBA" id="ARBA00023163"/>
    </source>
</evidence>
<dbReference type="Proteomes" id="UP000325255">
    <property type="component" value="Unassembled WGS sequence"/>
</dbReference>
<evidence type="ECO:0000256" key="5">
    <source>
        <dbReference type="ARBA" id="ARBA00023125"/>
    </source>
</evidence>
<feature type="binding site" evidence="8">
    <location>
        <position position="104"/>
    </location>
    <ligand>
        <name>Fe cation</name>
        <dbReference type="ChEBI" id="CHEBI:24875"/>
    </ligand>
</feature>
<feature type="binding site" evidence="7">
    <location>
        <position position="158"/>
    </location>
    <ligand>
        <name>Zn(2+)</name>
        <dbReference type="ChEBI" id="CHEBI:29105"/>
    </ligand>
</feature>
<sequence length="160" mass="17210">MVQEGNPGAFSARTTALLDRAARLCEERGAKLTDLRRDVLGLILETEAPTGAYELLDRLRARRGGGAPPTVYRALDFLVEQGLVHRLERLSAFVGCIDVCEAPHAHHEAVQFLICRGCGRVTEIEDHGLAEALAAAARRVGFTVTGATIEAEGLCANCRS</sequence>
<feature type="binding site" evidence="7">
    <location>
        <position position="155"/>
    </location>
    <ligand>
        <name>Zn(2+)</name>
        <dbReference type="ChEBI" id="CHEBI:29105"/>
    </ligand>
</feature>
<keyword evidence="8 9" id="KW-0408">Iron</keyword>
<evidence type="ECO:0000313" key="10">
    <source>
        <dbReference type="EMBL" id="KAA5612021.1"/>
    </source>
</evidence>
<evidence type="ECO:0000256" key="1">
    <source>
        <dbReference type="ARBA" id="ARBA00007957"/>
    </source>
</evidence>
<dbReference type="EMBL" id="VWPK01000015">
    <property type="protein sequence ID" value="KAA5612021.1"/>
    <property type="molecule type" value="Genomic_DNA"/>
</dbReference>
<dbReference type="Gene3D" id="1.10.10.10">
    <property type="entry name" value="Winged helix-like DNA-binding domain superfamily/Winged helix DNA-binding domain"/>
    <property type="match status" value="1"/>
</dbReference>
<dbReference type="OrthoDB" id="9801127at2"/>
<keyword evidence="5 9" id="KW-0238">DNA-binding</keyword>
<keyword evidence="6 9" id="KW-0804">Transcription</keyword>
<keyword evidence="7 9" id="KW-0479">Metal-binding</keyword>